<feature type="domain" description="ARID" evidence="4">
    <location>
        <begin position="17"/>
        <end position="108"/>
    </location>
</feature>
<dbReference type="PANTHER" id="PTHR46691">
    <property type="entry name" value="HIGH MOBILITY GROUP B PROTEIN 9"/>
    <property type="match status" value="1"/>
</dbReference>
<dbReference type="CDD" id="cd22009">
    <property type="entry name" value="HMG-box_AtHMGB9-like"/>
    <property type="match status" value="1"/>
</dbReference>
<dbReference type="PROSITE" id="PS51011">
    <property type="entry name" value="ARID"/>
    <property type="match status" value="1"/>
</dbReference>
<dbReference type="InterPro" id="IPR036910">
    <property type="entry name" value="HMG_box_dom_sf"/>
</dbReference>
<dbReference type="Pfam" id="PF01388">
    <property type="entry name" value="ARID"/>
    <property type="match status" value="1"/>
</dbReference>
<dbReference type="InterPro" id="IPR036431">
    <property type="entry name" value="ARID_dom_sf"/>
</dbReference>
<dbReference type="SMART" id="SM01014">
    <property type="entry name" value="ARID"/>
    <property type="match status" value="1"/>
</dbReference>
<dbReference type="Proteomes" id="UP000036987">
    <property type="component" value="Unassembled WGS sequence"/>
</dbReference>
<reference evidence="6" key="1">
    <citation type="journal article" date="2016" name="Nature">
        <title>The genome of the seagrass Zostera marina reveals angiosperm adaptation to the sea.</title>
        <authorList>
            <person name="Olsen J.L."/>
            <person name="Rouze P."/>
            <person name="Verhelst B."/>
            <person name="Lin Y.-C."/>
            <person name="Bayer T."/>
            <person name="Collen J."/>
            <person name="Dattolo E."/>
            <person name="De Paoli E."/>
            <person name="Dittami S."/>
            <person name="Maumus F."/>
            <person name="Michel G."/>
            <person name="Kersting A."/>
            <person name="Lauritano C."/>
            <person name="Lohaus R."/>
            <person name="Toepel M."/>
            <person name="Tonon T."/>
            <person name="Vanneste K."/>
            <person name="Amirebrahimi M."/>
            <person name="Brakel J."/>
            <person name="Bostroem C."/>
            <person name="Chovatia M."/>
            <person name="Grimwood J."/>
            <person name="Jenkins J.W."/>
            <person name="Jueterbock A."/>
            <person name="Mraz A."/>
            <person name="Stam W.T."/>
            <person name="Tice H."/>
            <person name="Bornberg-Bauer E."/>
            <person name="Green P.J."/>
            <person name="Pearson G.A."/>
            <person name="Procaccini G."/>
            <person name="Duarte C.M."/>
            <person name="Schmutz J."/>
            <person name="Reusch T.B.H."/>
            <person name="Van de Peer Y."/>
        </authorList>
    </citation>
    <scope>NUCLEOTIDE SEQUENCE [LARGE SCALE GENOMIC DNA]</scope>
    <source>
        <strain evidence="6">cv. Finnish</strain>
    </source>
</reference>
<dbReference type="SUPFAM" id="SSF46774">
    <property type="entry name" value="ARID-like"/>
    <property type="match status" value="1"/>
</dbReference>
<dbReference type="PROSITE" id="PS50118">
    <property type="entry name" value="HMG_BOX_2"/>
    <property type="match status" value="1"/>
</dbReference>
<dbReference type="Gene3D" id="1.10.30.10">
    <property type="entry name" value="High mobility group box domain"/>
    <property type="match status" value="1"/>
</dbReference>
<dbReference type="OMA" id="HILYVEV"/>
<dbReference type="PANTHER" id="PTHR46691:SF1">
    <property type="entry name" value="AT-RICH INTERACTIVE DOMAIN-CONTAINING PROTEIN 2"/>
    <property type="match status" value="1"/>
</dbReference>
<dbReference type="GO" id="GO:0005634">
    <property type="term" value="C:nucleus"/>
    <property type="evidence" value="ECO:0000318"/>
    <property type="project" value="GO_Central"/>
</dbReference>
<evidence type="ECO:0000259" key="3">
    <source>
        <dbReference type="PROSITE" id="PS50118"/>
    </source>
</evidence>
<dbReference type="GO" id="GO:0003677">
    <property type="term" value="F:DNA binding"/>
    <property type="evidence" value="ECO:0000318"/>
    <property type="project" value="GO_Central"/>
</dbReference>
<comment type="caution">
    <text evidence="5">The sequence shown here is derived from an EMBL/GenBank/DDBJ whole genome shotgun (WGS) entry which is preliminary data.</text>
</comment>
<dbReference type="Pfam" id="PF09011">
    <property type="entry name" value="HMG_box_2"/>
    <property type="match status" value="1"/>
</dbReference>
<dbReference type="InterPro" id="IPR001606">
    <property type="entry name" value="ARID_dom"/>
</dbReference>
<dbReference type="InterPro" id="IPR009071">
    <property type="entry name" value="HMG_box_dom"/>
</dbReference>
<keyword evidence="6" id="KW-1185">Reference proteome</keyword>
<dbReference type="STRING" id="29655.A0A0K9P688"/>
<sequence length="306" mass="35234">MEEPIYPSPLASHEELIKCPMLFLNILKRFHSSIGTRFMIPVIGGKELNLHRLYVEVTNRGGLEKVIGGKKWRDVINVFDFPPTTTSASFVLRKYYISLLHHFEQTKSFNTSNAAIGSSQQRLPLASMDNQPTRVESETVLKTESEEKPMSITMSGTIYKKFEYGYFVTVKIGAETLNGILYHSVSPSNPDSNSVTMTMNADTIIPSIGSQQNQESIRRKGKRKRDPNHPKPNRSAYNFYFADEHSRLKLKFPQREREFSKMIGESWGKLSTEEKMMYNDIGLKDKERYKSEMEKYNQRLKLVPKS</sequence>
<proteinExistence type="predicted"/>
<dbReference type="InterPro" id="IPR045303">
    <property type="entry name" value="ARID_HMGB9-like"/>
</dbReference>
<keyword evidence="1" id="KW-0539">Nucleus</keyword>
<dbReference type="EMBL" id="LFYR01001131">
    <property type="protein sequence ID" value="KMZ64533.1"/>
    <property type="molecule type" value="Genomic_DNA"/>
</dbReference>
<dbReference type="SMART" id="SM00398">
    <property type="entry name" value="HMG"/>
    <property type="match status" value="1"/>
</dbReference>
<evidence type="ECO:0000256" key="1">
    <source>
        <dbReference type="PROSITE-ProRule" id="PRU00267"/>
    </source>
</evidence>
<evidence type="ECO:0000313" key="5">
    <source>
        <dbReference type="EMBL" id="KMZ64533.1"/>
    </source>
</evidence>
<accession>A0A0K9P688</accession>
<protein>
    <submittedName>
        <fullName evidence="5">High mobility group B protein 9</fullName>
    </submittedName>
</protein>
<feature type="region of interest" description="Disordered" evidence="2">
    <location>
        <begin position="204"/>
        <end position="235"/>
    </location>
</feature>
<name>A0A0K9P688_ZOSMR</name>
<dbReference type="SUPFAM" id="SSF47095">
    <property type="entry name" value="HMG-box"/>
    <property type="match status" value="1"/>
</dbReference>
<dbReference type="OrthoDB" id="338531at2759"/>
<dbReference type="AlphaFoldDB" id="A0A0K9P688"/>
<feature type="domain" description="HMG box" evidence="3">
    <location>
        <begin position="230"/>
        <end position="297"/>
    </location>
</feature>
<feature type="region of interest" description="Disordered" evidence="2">
    <location>
        <begin position="126"/>
        <end position="147"/>
    </location>
</feature>
<dbReference type="SMART" id="SM00501">
    <property type="entry name" value="BRIGHT"/>
    <property type="match status" value="1"/>
</dbReference>
<feature type="compositionally biased region" description="Basic and acidic residues" evidence="2">
    <location>
        <begin position="135"/>
        <end position="147"/>
    </location>
</feature>
<organism evidence="5 6">
    <name type="scientific">Zostera marina</name>
    <name type="common">Eelgrass</name>
    <dbReference type="NCBI Taxonomy" id="29655"/>
    <lineage>
        <taxon>Eukaryota</taxon>
        <taxon>Viridiplantae</taxon>
        <taxon>Streptophyta</taxon>
        <taxon>Embryophyta</taxon>
        <taxon>Tracheophyta</taxon>
        <taxon>Spermatophyta</taxon>
        <taxon>Magnoliopsida</taxon>
        <taxon>Liliopsida</taxon>
        <taxon>Zosteraceae</taxon>
        <taxon>Zostera</taxon>
    </lineage>
</organism>
<evidence type="ECO:0000259" key="4">
    <source>
        <dbReference type="PROSITE" id="PS51011"/>
    </source>
</evidence>
<dbReference type="CDD" id="cd16872">
    <property type="entry name" value="ARID_HMGB9-like"/>
    <property type="match status" value="1"/>
</dbReference>
<evidence type="ECO:0000313" key="6">
    <source>
        <dbReference type="Proteomes" id="UP000036987"/>
    </source>
</evidence>
<dbReference type="Gene3D" id="1.10.150.60">
    <property type="entry name" value="ARID DNA-binding domain"/>
    <property type="match status" value="1"/>
</dbReference>
<keyword evidence="1" id="KW-0238">DNA-binding</keyword>
<evidence type="ECO:0000256" key="2">
    <source>
        <dbReference type="SAM" id="MobiDB-lite"/>
    </source>
</evidence>
<gene>
    <name evidence="5" type="ORF">ZOSMA_361G00130</name>
</gene>
<feature type="DNA-binding region" description="HMG box" evidence="1">
    <location>
        <begin position="230"/>
        <end position="297"/>
    </location>
</feature>